<name>A0A438DPJ4_VITVI</name>
<feature type="region of interest" description="Disordered" evidence="1">
    <location>
        <begin position="1"/>
        <end position="31"/>
    </location>
</feature>
<sequence length="171" mass="19007">MMQIPKVRNQHKHEETKVKDHRNHNQLKTSLLQNPTKSSSIVLTQQPHLANTSPLFSPHRPISSSPGSSNPSAVCFCFVHVCLPFAEMRRLSGGCHSFHDADPVIQVDSDAMFIARHGLSLVMVVVKEGEASVWQRNILMGGKCQLPDFSGVIIYDSVEMLSLMPKLLVQP</sequence>
<accession>A0A438DPJ4</accession>
<proteinExistence type="predicted"/>
<comment type="caution">
    <text evidence="2">The sequence shown here is derived from an EMBL/GenBank/DDBJ whole genome shotgun (WGS) entry which is preliminary data.</text>
</comment>
<organism evidence="2 3">
    <name type="scientific">Vitis vinifera</name>
    <name type="common">Grape</name>
    <dbReference type="NCBI Taxonomy" id="29760"/>
    <lineage>
        <taxon>Eukaryota</taxon>
        <taxon>Viridiplantae</taxon>
        <taxon>Streptophyta</taxon>
        <taxon>Embryophyta</taxon>
        <taxon>Tracheophyta</taxon>
        <taxon>Spermatophyta</taxon>
        <taxon>Magnoliopsida</taxon>
        <taxon>eudicotyledons</taxon>
        <taxon>Gunneridae</taxon>
        <taxon>Pentapetalae</taxon>
        <taxon>rosids</taxon>
        <taxon>Vitales</taxon>
        <taxon>Vitaceae</taxon>
        <taxon>Viteae</taxon>
        <taxon>Vitis</taxon>
    </lineage>
</organism>
<dbReference type="PANTHER" id="PTHR33237:SF4">
    <property type="entry name" value="F14O23.12"/>
    <property type="match status" value="1"/>
</dbReference>
<dbReference type="AlphaFoldDB" id="A0A438DPJ4"/>
<reference evidence="2 3" key="1">
    <citation type="journal article" date="2018" name="PLoS Genet.">
        <title>Population sequencing reveals clonal diversity and ancestral inbreeding in the grapevine cultivar Chardonnay.</title>
        <authorList>
            <person name="Roach M.J."/>
            <person name="Johnson D.L."/>
            <person name="Bohlmann J."/>
            <person name="van Vuuren H.J."/>
            <person name="Jones S.J."/>
            <person name="Pretorius I.S."/>
            <person name="Schmidt S.A."/>
            <person name="Borneman A.R."/>
        </authorList>
    </citation>
    <scope>NUCLEOTIDE SEQUENCE [LARGE SCALE GENOMIC DNA]</scope>
    <source>
        <strain evidence="3">cv. Chardonnay</strain>
        <tissue evidence="2">Leaf</tissue>
    </source>
</reference>
<gene>
    <name evidence="2" type="ORF">CK203_081641</name>
</gene>
<evidence type="ECO:0000313" key="3">
    <source>
        <dbReference type="Proteomes" id="UP000288805"/>
    </source>
</evidence>
<dbReference type="Proteomes" id="UP000288805">
    <property type="component" value="Unassembled WGS sequence"/>
</dbReference>
<evidence type="ECO:0000256" key="1">
    <source>
        <dbReference type="SAM" id="MobiDB-lite"/>
    </source>
</evidence>
<dbReference type="PANTHER" id="PTHR33237">
    <property type="entry name" value="F2P16.13 PROTEIN-RELATED"/>
    <property type="match status" value="1"/>
</dbReference>
<protein>
    <submittedName>
        <fullName evidence="2">Uncharacterized protein</fullName>
    </submittedName>
</protein>
<evidence type="ECO:0000313" key="2">
    <source>
        <dbReference type="EMBL" id="RVW37395.1"/>
    </source>
</evidence>
<dbReference type="EMBL" id="QGNW01001539">
    <property type="protein sequence ID" value="RVW37395.1"/>
    <property type="molecule type" value="Genomic_DNA"/>
</dbReference>